<feature type="repeat" description="TPR" evidence="3">
    <location>
        <begin position="277"/>
        <end position="310"/>
    </location>
</feature>
<proteinExistence type="inferred from homology"/>
<comment type="subcellular location">
    <subcellularLocation>
        <location evidence="2">Periplasm</location>
    </subcellularLocation>
</comment>
<keyword evidence="9" id="KW-1185">Reference proteome</keyword>
<dbReference type="InterPro" id="IPR039565">
    <property type="entry name" value="BamD-like"/>
</dbReference>
<dbReference type="Pfam" id="PF16331">
    <property type="entry name" value="TolA_bind_tri"/>
    <property type="match status" value="1"/>
</dbReference>
<keyword evidence="3" id="KW-0802">TPR repeat</keyword>
<dbReference type="InterPro" id="IPR032519">
    <property type="entry name" value="YbgF_tri"/>
</dbReference>
<evidence type="ECO:0000313" key="9">
    <source>
        <dbReference type="Proteomes" id="UP000054639"/>
    </source>
</evidence>
<dbReference type="OrthoDB" id="9768142at2"/>
<organism evidence="8 10">
    <name type="scientific">Legionella quateirensis</name>
    <dbReference type="NCBI Taxonomy" id="45072"/>
    <lineage>
        <taxon>Bacteria</taxon>
        <taxon>Pseudomonadati</taxon>
        <taxon>Pseudomonadota</taxon>
        <taxon>Gammaproteobacteria</taxon>
        <taxon>Legionellales</taxon>
        <taxon>Legionellaceae</taxon>
        <taxon>Legionella</taxon>
    </lineage>
</organism>
<dbReference type="EMBL" id="LNYR01000038">
    <property type="protein sequence ID" value="KTD44837.1"/>
    <property type="molecule type" value="Genomic_DNA"/>
</dbReference>
<evidence type="ECO:0000256" key="1">
    <source>
        <dbReference type="ARBA" id="ARBA00022729"/>
    </source>
</evidence>
<reference evidence="8 10" key="2">
    <citation type="submission" date="2018-06" db="EMBL/GenBank/DDBJ databases">
        <authorList>
            <consortium name="Pathogen Informatics"/>
            <person name="Doyle S."/>
        </authorList>
    </citation>
    <scope>NUCLEOTIDE SEQUENCE [LARGE SCALE GENOMIC DNA]</scope>
    <source>
        <strain evidence="8 10">NCTC12376</strain>
    </source>
</reference>
<dbReference type="GO" id="GO:0043093">
    <property type="term" value="P:FtsZ-dependent cytokinesis"/>
    <property type="evidence" value="ECO:0007669"/>
    <property type="project" value="UniProtKB-UniRule"/>
</dbReference>
<dbReference type="Proteomes" id="UP000254230">
    <property type="component" value="Unassembled WGS sequence"/>
</dbReference>
<feature type="domain" description="Outer membrane lipoprotein BamD-like" evidence="5">
    <location>
        <begin position="206"/>
        <end position="324"/>
    </location>
</feature>
<dbReference type="STRING" id="45072.Lqua_2672"/>
<sequence>MINCKKTIIAACFTVMLPLTGWSEAPVVDDSDNFAIIDGQQMADEPPVVNPKYDEPQIENAELDGPHNQRYQINDSSSDDGPALVKEDQSSDSNNINNNAKLIDKILSLQQEVQELRGQLEVQAHDLKLLQQQQVAFYKDLDARLGNAAGKSVQNKPVTDLTVGSNTPAAQPNIPATAQNKPVKTPITTKPVVAVSRVNPADEQISYLAAYELVKNKRYDDAIGAMQTFAQKYPNGGYTANAEYWLGELYLVKRDYPKAIEHFETVLQKFPSSSKSAASMLKAGYAFAAKGDNQEAKRRFQEVVKTYPGTSTAQLAQSKLDAINAL</sequence>
<evidence type="ECO:0000259" key="5">
    <source>
        <dbReference type="Pfam" id="PF13525"/>
    </source>
</evidence>
<accession>A0A378KUT6</accession>
<dbReference type="NCBIfam" id="TIGR02795">
    <property type="entry name" value="tol_pal_ybgF"/>
    <property type="match status" value="1"/>
</dbReference>
<name>A0A378KUT6_9GAMM</name>
<dbReference type="SUPFAM" id="SSF48452">
    <property type="entry name" value="TPR-like"/>
    <property type="match status" value="1"/>
</dbReference>
<feature type="coiled-coil region" evidence="2">
    <location>
        <begin position="99"/>
        <end position="133"/>
    </location>
</feature>
<keyword evidence="1 2" id="KW-0732">Signal</keyword>
<dbReference type="EMBL" id="UGOW01000001">
    <property type="protein sequence ID" value="STY17257.1"/>
    <property type="molecule type" value="Genomic_DNA"/>
</dbReference>
<dbReference type="InterPro" id="IPR034706">
    <property type="entry name" value="CpoB"/>
</dbReference>
<evidence type="ECO:0000256" key="4">
    <source>
        <dbReference type="SAM" id="MobiDB-lite"/>
    </source>
</evidence>
<dbReference type="Pfam" id="PF13525">
    <property type="entry name" value="YfiO"/>
    <property type="match status" value="1"/>
</dbReference>
<comment type="function">
    <text evidence="2">Mediates coordination of peptidoglycan synthesis and outer membrane constriction during cell division.</text>
</comment>
<dbReference type="HAMAP" id="MF_02066">
    <property type="entry name" value="CpoB"/>
    <property type="match status" value="1"/>
</dbReference>
<feature type="domain" description="YbgF trimerisation" evidence="6">
    <location>
        <begin position="97"/>
        <end position="151"/>
    </location>
</feature>
<evidence type="ECO:0000313" key="8">
    <source>
        <dbReference type="EMBL" id="STY17257.1"/>
    </source>
</evidence>
<keyword evidence="2" id="KW-0132">Cell division</keyword>
<evidence type="ECO:0000313" key="10">
    <source>
        <dbReference type="Proteomes" id="UP000254230"/>
    </source>
</evidence>
<dbReference type="GO" id="GO:0030288">
    <property type="term" value="C:outer membrane-bounded periplasmic space"/>
    <property type="evidence" value="ECO:0007669"/>
    <property type="project" value="UniProtKB-UniRule"/>
</dbReference>
<evidence type="ECO:0000259" key="6">
    <source>
        <dbReference type="Pfam" id="PF16331"/>
    </source>
</evidence>
<evidence type="ECO:0000256" key="3">
    <source>
        <dbReference type="PROSITE-ProRule" id="PRU00339"/>
    </source>
</evidence>
<gene>
    <name evidence="8" type="primary">ybgF</name>
    <name evidence="2" type="synonym">cpoB</name>
    <name evidence="7" type="ORF">Lqua_2672</name>
    <name evidence="8" type="ORF">NCTC12376_01054</name>
</gene>
<dbReference type="Gene3D" id="1.25.40.10">
    <property type="entry name" value="Tetratricopeptide repeat domain"/>
    <property type="match status" value="1"/>
</dbReference>
<protein>
    <recommendedName>
        <fullName evidence="2">Cell division coordinator CpoB</fullName>
    </recommendedName>
</protein>
<dbReference type="RefSeq" id="WP_058474810.1">
    <property type="nucleotide sequence ID" value="NZ_CAAAIL010000003.1"/>
</dbReference>
<dbReference type="InterPro" id="IPR011990">
    <property type="entry name" value="TPR-like_helical_dom_sf"/>
</dbReference>
<dbReference type="AlphaFoldDB" id="A0A378KUT6"/>
<keyword evidence="2" id="KW-0175">Coiled coil</keyword>
<dbReference type="InterPro" id="IPR014162">
    <property type="entry name" value="CpoB_C"/>
</dbReference>
<keyword evidence="2" id="KW-0574">Periplasm</keyword>
<dbReference type="Gene3D" id="1.20.5.110">
    <property type="match status" value="1"/>
</dbReference>
<dbReference type="InterPro" id="IPR019734">
    <property type="entry name" value="TPR_rpt"/>
</dbReference>
<dbReference type="Proteomes" id="UP000054639">
    <property type="component" value="Unassembled WGS sequence"/>
</dbReference>
<evidence type="ECO:0000256" key="2">
    <source>
        <dbReference type="HAMAP-Rule" id="MF_02066"/>
    </source>
</evidence>
<dbReference type="SMART" id="SM00028">
    <property type="entry name" value="TPR"/>
    <property type="match status" value="2"/>
</dbReference>
<feature type="repeat" description="TPR" evidence="3">
    <location>
        <begin position="240"/>
        <end position="273"/>
    </location>
</feature>
<reference evidence="7 9" key="1">
    <citation type="submission" date="2015-11" db="EMBL/GenBank/DDBJ databases">
        <title>Genomic analysis of 38 Legionella species identifies large and diverse effector repertoires.</title>
        <authorList>
            <person name="Burstein D."/>
            <person name="Amaro F."/>
            <person name="Zusman T."/>
            <person name="Lifshitz Z."/>
            <person name="Cohen O."/>
            <person name="Gilbert J.A."/>
            <person name="Pupko T."/>
            <person name="Shuman H.A."/>
            <person name="Segal G."/>
        </authorList>
    </citation>
    <scope>NUCLEOTIDE SEQUENCE [LARGE SCALE GENOMIC DNA]</scope>
    <source>
        <strain evidence="7 9">ATCC 49507</strain>
    </source>
</reference>
<keyword evidence="2" id="KW-0131">Cell cycle</keyword>
<evidence type="ECO:0000313" key="7">
    <source>
        <dbReference type="EMBL" id="KTD44837.1"/>
    </source>
</evidence>
<feature type="region of interest" description="Disordered" evidence="4">
    <location>
        <begin position="65"/>
        <end position="96"/>
    </location>
</feature>
<comment type="similarity">
    <text evidence="2">Belongs to the CpoB family.</text>
</comment>
<dbReference type="PROSITE" id="PS50005">
    <property type="entry name" value="TPR"/>
    <property type="match status" value="2"/>
</dbReference>
<dbReference type="GO" id="GO:0070206">
    <property type="term" value="P:protein trimerization"/>
    <property type="evidence" value="ECO:0007669"/>
    <property type="project" value="InterPro"/>
</dbReference>